<dbReference type="Gene3D" id="1.10.3210.10">
    <property type="entry name" value="Hypothetical protein af1432"/>
    <property type="match status" value="1"/>
</dbReference>
<evidence type="ECO:0000313" key="2">
    <source>
        <dbReference type="EMBL" id="BBP01967.1"/>
    </source>
</evidence>
<reference evidence="3" key="1">
    <citation type="submission" date="2019-11" db="EMBL/GenBank/DDBJ databases">
        <title>Isolation and characterization of a novel species in the genus Sulfuriferula.</title>
        <authorList>
            <person name="Mochizuki J."/>
            <person name="Kojima H."/>
            <person name="Fukui M."/>
        </authorList>
    </citation>
    <scope>NUCLEOTIDE SEQUENCE [LARGE SCALE GENOMIC DNA]</scope>
    <source>
        <strain evidence="3">SGTM</strain>
    </source>
</reference>
<evidence type="ECO:0000259" key="1">
    <source>
        <dbReference type="PROSITE" id="PS51833"/>
    </source>
</evidence>
<dbReference type="InterPro" id="IPR013976">
    <property type="entry name" value="HDOD"/>
</dbReference>
<dbReference type="Pfam" id="PF08668">
    <property type="entry name" value="HDOD"/>
    <property type="match status" value="1"/>
</dbReference>
<dbReference type="EMBL" id="AP021881">
    <property type="protein sequence ID" value="BBP01967.1"/>
    <property type="molecule type" value="Genomic_DNA"/>
</dbReference>
<name>A0A809SF51_9PROT</name>
<dbReference type="InterPro" id="IPR052340">
    <property type="entry name" value="RNase_Y/CdgJ"/>
</dbReference>
<dbReference type="SUPFAM" id="SSF55781">
    <property type="entry name" value="GAF domain-like"/>
    <property type="match status" value="1"/>
</dbReference>
<proteinExistence type="predicted"/>
<dbReference type="AlphaFoldDB" id="A0A809SF51"/>
<gene>
    <name evidence="2" type="ORF">SFSGTM_26750</name>
</gene>
<dbReference type="PANTHER" id="PTHR33525:SF3">
    <property type="entry name" value="RIBONUCLEASE Y"/>
    <property type="match status" value="1"/>
</dbReference>
<sequence>MQSNTLADDPSTRRAQLLQKIQDDPTLPALGSAVTQVLKITSSSNEAVYSLAHFILSDVALTQKILSIANTASYRTASGNKVTTISKAIFLLGFDAVKDVALAMLLVEGMTGKSALNIRTELLKSLGASLAGREIAKLGIYSDSEEAAVVGLFKNLGRLLVAMHDEAAYDEIISISATGTCSPEQAAVRVLGCGFNRLAESVLQQWKIPSTIINALAPLTTNSLKPATTRQEGLQQIAEFSTDAATLLTQTSNIDPSLMSKTLLARYGAAFGMDSAALTALLSRVAEETQTLTNAIFQAEIPPIAQAEIPLTADALDDFLLTAPEINNIPSNTRHPSGKPMNARDLLLFGVQDVTEMSSSGRCKPNEIIMLVLETLYRSMGFRFATACVRDVKTQQFRARLTIGEDEQERQAGFVFSATPGRDLFHLAMENDADVLISDASVANVRALIPDWHRALLPDAASFIILPLVVKKKAVGLIYADRAVVATEGVPADEAALIKMLKGQIITALTPR</sequence>
<organism evidence="2 3">
    <name type="scientific">Sulfuriferula nivalis</name>
    <dbReference type="NCBI Taxonomy" id="2675298"/>
    <lineage>
        <taxon>Bacteria</taxon>
        <taxon>Pseudomonadati</taxon>
        <taxon>Pseudomonadota</taxon>
        <taxon>Betaproteobacteria</taxon>
        <taxon>Nitrosomonadales</taxon>
        <taxon>Sulfuricellaceae</taxon>
        <taxon>Sulfuriferula</taxon>
    </lineage>
</organism>
<dbReference type="Proteomes" id="UP000463939">
    <property type="component" value="Chromosome"/>
</dbReference>
<dbReference type="PANTHER" id="PTHR33525">
    <property type="match status" value="1"/>
</dbReference>
<dbReference type="PROSITE" id="PS51833">
    <property type="entry name" value="HDOD"/>
    <property type="match status" value="1"/>
</dbReference>
<evidence type="ECO:0000313" key="3">
    <source>
        <dbReference type="Proteomes" id="UP000463939"/>
    </source>
</evidence>
<dbReference type="RefSeq" id="WP_162085674.1">
    <property type="nucleotide sequence ID" value="NZ_AP021881.1"/>
</dbReference>
<keyword evidence="3" id="KW-1185">Reference proteome</keyword>
<protein>
    <submittedName>
        <fullName evidence="2">Signal transduction protein with HDOD/GAF domains</fullName>
    </submittedName>
</protein>
<accession>A0A809SF51</accession>
<dbReference type="SUPFAM" id="SSF109604">
    <property type="entry name" value="HD-domain/PDEase-like"/>
    <property type="match status" value="1"/>
</dbReference>
<feature type="domain" description="HDOD" evidence="1">
    <location>
        <begin position="27"/>
        <end position="222"/>
    </location>
</feature>
<dbReference type="KEGG" id="sniv:SFSGTM_26750"/>
<dbReference type="Gene3D" id="3.30.450.40">
    <property type="match status" value="1"/>
</dbReference>
<dbReference type="InterPro" id="IPR029016">
    <property type="entry name" value="GAF-like_dom_sf"/>
</dbReference>